<dbReference type="GO" id="GO:0006508">
    <property type="term" value="P:proteolysis"/>
    <property type="evidence" value="ECO:0007669"/>
    <property type="project" value="UniProtKB-KW"/>
</dbReference>
<accession>D0LXM8</accession>
<dbReference type="HOGENOM" id="CLU_064886_2_0_7"/>
<organism evidence="3 4">
    <name type="scientific">Haliangium ochraceum (strain DSM 14365 / JCM 11303 / SMP-2)</name>
    <dbReference type="NCBI Taxonomy" id="502025"/>
    <lineage>
        <taxon>Bacteria</taxon>
        <taxon>Pseudomonadati</taxon>
        <taxon>Myxococcota</taxon>
        <taxon>Polyangia</taxon>
        <taxon>Haliangiales</taxon>
        <taxon>Kofleriaceae</taxon>
        <taxon>Haliangium</taxon>
    </lineage>
</organism>
<dbReference type="NCBIfam" id="TIGR03725">
    <property type="entry name" value="T6A_YeaZ"/>
    <property type="match status" value="1"/>
</dbReference>
<dbReference type="SUPFAM" id="SSF53067">
    <property type="entry name" value="Actin-like ATPase domain"/>
    <property type="match status" value="2"/>
</dbReference>
<evidence type="ECO:0000256" key="1">
    <source>
        <dbReference type="SAM" id="MobiDB-lite"/>
    </source>
</evidence>
<dbReference type="PANTHER" id="PTHR11735:SF11">
    <property type="entry name" value="TRNA THREONYLCARBAMOYLADENOSINE BIOSYNTHESIS PROTEIN TSAB"/>
    <property type="match status" value="1"/>
</dbReference>
<dbReference type="PANTHER" id="PTHR11735">
    <property type="entry name" value="TRNA N6-ADENOSINE THREONYLCARBAMOYLTRANSFERASE"/>
    <property type="match status" value="1"/>
</dbReference>
<keyword evidence="4" id="KW-1185">Reference proteome</keyword>
<dbReference type="eggNOG" id="COG1214">
    <property type="taxonomic scope" value="Bacteria"/>
</dbReference>
<dbReference type="InterPro" id="IPR043129">
    <property type="entry name" value="ATPase_NBD"/>
</dbReference>
<sequence length="276" mass="27644">MTSILAIDTCTLETCVAVVGGSAAAPALRDQRQSRARNHSGMLLELIDASLAACSLSPAALDGFAIGAGPGSFTGLRIGMSTAKGLAFATGKPLWAVSSLAALALDAGVAGVAASSAEREARAGAADDTARRDDERLILALLDARRGEIYAGLFRVAAAAGTVTAVSEERVLPPESLAEALPAFGAPETGPIAVAGDGLAAYADELAPLLGSRLQAVAGARATPSALSIARLALGGDAPDVTATGAPVYIRPSEAEIKFPNGNPGGTFARPSRRET</sequence>
<dbReference type="Proteomes" id="UP000001880">
    <property type="component" value="Chromosome"/>
</dbReference>
<gene>
    <name evidence="3" type="ordered locus">Hoch_5298</name>
</gene>
<evidence type="ECO:0000313" key="4">
    <source>
        <dbReference type="Proteomes" id="UP000001880"/>
    </source>
</evidence>
<keyword evidence="3" id="KW-0645">Protease</keyword>
<dbReference type="InterPro" id="IPR022496">
    <property type="entry name" value="T6A_TsaB"/>
</dbReference>
<dbReference type="Pfam" id="PF00814">
    <property type="entry name" value="TsaD"/>
    <property type="match status" value="1"/>
</dbReference>
<evidence type="ECO:0000313" key="3">
    <source>
        <dbReference type="EMBL" id="ACY17783.1"/>
    </source>
</evidence>
<evidence type="ECO:0000259" key="2">
    <source>
        <dbReference type="Pfam" id="PF00814"/>
    </source>
</evidence>
<dbReference type="KEGG" id="hoh:Hoch_5298"/>
<dbReference type="Gene3D" id="3.30.420.40">
    <property type="match status" value="2"/>
</dbReference>
<reference evidence="3 4" key="1">
    <citation type="journal article" date="2010" name="Stand. Genomic Sci.">
        <title>Complete genome sequence of Haliangium ochraceum type strain (SMP-2).</title>
        <authorList>
            <consortium name="US DOE Joint Genome Institute (JGI-PGF)"/>
            <person name="Ivanova N."/>
            <person name="Daum C."/>
            <person name="Lang E."/>
            <person name="Abt B."/>
            <person name="Kopitz M."/>
            <person name="Saunders E."/>
            <person name="Lapidus A."/>
            <person name="Lucas S."/>
            <person name="Glavina Del Rio T."/>
            <person name="Nolan M."/>
            <person name="Tice H."/>
            <person name="Copeland A."/>
            <person name="Cheng J.F."/>
            <person name="Chen F."/>
            <person name="Bruce D."/>
            <person name="Goodwin L."/>
            <person name="Pitluck S."/>
            <person name="Mavromatis K."/>
            <person name="Pati A."/>
            <person name="Mikhailova N."/>
            <person name="Chen A."/>
            <person name="Palaniappan K."/>
            <person name="Land M."/>
            <person name="Hauser L."/>
            <person name="Chang Y.J."/>
            <person name="Jeffries C.D."/>
            <person name="Detter J.C."/>
            <person name="Brettin T."/>
            <person name="Rohde M."/>
            <person name="Goker M."/>
            <person name="Bristow J."/>
            <person name="Markowitz V."/>
            <person name="Eisen J.A."/>
            <person name="Hugenholtz P."/>
            <person name="Kyrpides N.C."/>
            <person name="Klenk H.P."/>
        </authorList>
    </citation>
    <scope>NUCLEOTIDE SEQUENCE [LARGE SCALE GENOMIC DNA]</scope>
    <source>
        <strain evidence="4">DSM 14365 / CIP 107738 / JCM 11303 / AJ 13395 / SMP-2</strain>
    </source>
</reference>
<dbReference type="GO" id="GO:0008233">
    <property type="term" value="F:peptidase activity"/>
    <property type="evidence" value="ECO:0007669"/>
    <property type="project" value="UniProtKB-KW"/>
</dbReference>
<keyword evidence="3" id="KW-0378">Hydrolase</keyword>
<dbReference type="STRING" id="502025.Hoch_5298"/>
<dbReference type="AlphaFoldDB" id="D0LXM8"/>
<feature type="region of interest" description="Disordered" evidence="1">
    <location>
        <begin position="257"/>
        <end position="276"/>
    </location>
</feature>
<proteinExistence type="predicted"/>
<dbReference type="InterPro" id="IPR000905">
    <property type="entry name" value="Gcp-like_dom"/>
</dbReference>
<dbReference type="CDD" id="cd24032">
    <property type="entry name" value="ASKHA_NBD_TsaB"/>
    <property type="match status" value="1"/>
</dbReference>
<dbReference type="GO" id="GO:0005829">
    <property type="term" value="C:cytosol"/>
    <property type="evidence" value="ECO:0007669"/>
    <property type="project" value="TreeGrafter"/>
</dbReference>
<dbReference type="GO" id="GO:0002949">
    <property type="term" value="P:tRNA threonylcarbamoyladenosine modification"/>
    <property type="evidence" value="ECO:0007669"/>
    <property type="project" value="InterPro"/>
</dbReference>
<protein>
    <submittedName>
        <fullName evidence="3">Peptidase M22 glycoprotease</fullName>
    </submittedName>
</protein>
<dbReference type="EMBL" id="CP001804">
    <property type="protein sequence ID" value="ACY17783.1"/>
    <property type="molecule type" value="Genomic_DNA"/>
</dbReference>
<name>D0LXM8_HALO1</name>
<feature type="domain" description="Gcp-like" evidence="2">
    <location>
        <begin position="36"/>
        <end position="110"/>
    </location>
</feature>
<dbReference type="RefSeq" id="WP_012830375.1">
    <property type="nucleotide sequence ID" value="NC_013440.1"/>
</dbReference>